<evidence type="ECO:0000256" key="2">
    <source>
        <dbReference type="PROSITE-ProRule" id="PRU00335"/>
    </source>
</evidence>
<name>A0ABY7WPJ9_9LACO</name>
<keyword evidence="1 2" id="KW-0238">DNA-binding</keyword>
<feature type="domain" description="HTH tetR-type" evidence="3">
    <location>
        <begin position="6"/>
        <end position="66"/>
    </location>
</feature>
<protein>
    <submittedName>
        <fullName evidence="4">TetR/AcrR family transcriptional regulator</fullName>
    </submittedName>
</protein>
<dbReference type="Pfam" id="PF00440">
    <property type="entry name" value="TetR_N"/>
    <property type="match status" value="1"/>
</dbReference>
<accession>A0ABY7WPJ9</accession>
<gene>
    <name evidence="4" type="ORF">PQ472_09500</name>
</gene>
<dbReference type="RefSeq" id="WP_274259385.1">
    <property type="nucleotide sequence ID" value="NZ_CP117884.1"/>
</dbReference>
<dbReference type="EMBL" id="CP117884">
    <property type="protein sequence ID" value="WDF82122.1"/>
    <property type="molecule type" value="Genomic_DNA"/>
</dbReference>
<evidence type="ECO:0000313" key="4">
    <source>
        <dbReference type="EMBL" id="WDF82122.1"/>
    </source>
</evidence>
<dbReference type="PANTHER" id="PTHR30055">
    <property type="entry name" value="HTH-TYPE TRANSCRIPTIONAL REGULATOR RUTR"/>
    <property type="match status" value="1"/>
</dbReference>
<dbReference type="InterPro" id="IPR050109">
    <property type="entry name" value="HTH-type_TetR-like_transc_reg"/>
</dbReference>
<dbReference type="InterPro" id="IPR009057">
    <property type="entry name" value="Homeodomain-like_sf"/>
</dbReference>
<dbReference type="SUPFAM" id="SSF46689">
    <property type="entry name" value="Homeodomain-like"/>
    <property type="match status" value="1"/>
</dbReference>
<sequence>MKRKSETLRQQIIEATTDLIITSGIAATSTVKVAQLVKTSQSNLYKYFNNRQALLLAVFEYHQQLLFPAESELPTAATFDQLVSFCRQEIAFADANPRTIQVIAAFRAQPELHAQLPAIAANPVLQSLFVALQREQAAGVIKSLPGEFLAEGVFAIIVNYTTAKLAHEPYLNALSQADVLQLIEDLVRTH</sequence>
<evidence type="ECO:0000313" key="5">
    <source>
        <dbReference type="Proteomes" id="UP001220377"/>
    </source>
</evidence>
<keyword evidence="5" id="KW-1185">Reference proteome</keyword>
<feature type="DNA-binding region" description="H-T-H motif" evidence="2">
    <location>
        <begin position="29"/>
        <end position="48"/>
    </location>
</feature>
<dbReference type="PROSITE" id="PS50977">
    <property type="entry name" value="HTH_TETR_2"/>
    <property type="match status" value="1"/>
</dbReference>
<dbReference type="PRINTS" id="PR00455">
    <property type="entry name" value="HTHTETR"/>
</dbReference>
<proteinExistence type="predicted"/>
<reference evidence="4 5" key="1">
    <citation type="submission" date="2023-02" db="EMBL/GenBank/DDBJ databases">
        <title>Genome sequence of Lacticaseibacillus sp. KACC 23028.</title>
        <authorList>
            <person name="Kim S."/>
            <person name="Heo J."/>
            <person name="Kwon S.-W."/>
        </authorList>
    </citation>
    <scope>NUCLEOTIDE SEQUENCE [LARGE SCALE GENOMIC DNA]</scope>
    <source>
        <strain evidence="4 5">KACC 23028</strain>
    </source>
</reference>
<evidence type="ECO:0000259" key="3">
    <source>
        <dbReference type="PROSITE" id="PS50977"/>
    </source>
</evidence>
<dbReference type="Gene3D" id="1.10.357.10">
    <property type="entry name" value="Tetracycline Repressor, domain 2"/>
    <property type="match status" value="1"/>
</dbReference>
<organism evidence="4 5">
    <name type="scientific">Lacticaseibacillus pabuli</name>
    <dbReference type="NCBI Taxonomy" id="3025672"/>
    <lineage>
        <taxon>Bacteria</taxon>
        <taxon>Bacillati</taxon>
        <taxon>Bacillota</taxon>
        <taxon>Bacilli</taxon>
        <taxon>Lactobacillales</taxon>
        <taxon>Lactobacillaceae</taxon>
        <taxon>Lacticaseibacillus</taxon>
    </lineage>
</organism>
<dbReference type="InterPro" id="IPR001647">
    <property type="entry name" value="HTH_TetR"/>
</dbReference>
<dbReference type="Proteomes" id="UP001220377">
    <property type="component" value="Chromosome"/>
</dbReference>
<evidence type="ECO:0000256" key="1">
    <source>
        <dbReference type="ARBA" id="ARBA00023125"/>
    </source>
</evidence>